<dbReference type="CDD" id="cd00038">
    <property type="entry name" value="CAP_ED"/>
    <property type="match status" value="1"/>
</dbReference>
<accession>A0A3B0C5D2</accession>
<dbReference type="RefSeq" id="WP_120712626.1">
    <property type="nucleotide sequence ID" value="NZ_RBCJ01000003.1"/>
</dbReference>
<evidence type="ECO:0000259" key="1">
    <source>
        <dbReference type="PROSITE" id="PS50042"/>
    </source>
</evidence>
<dbReference type="InterPro" id="IPR018490">
    <property type="entry name" value="cNMP-bd_dom_sf"/>
</dbReference>
<dbReference type="InterPro" id="IPR000595">
    <property type="entry name" value="cNMP-bd_dom"/>
</dbReference>
<evidence type="ECO:0000313" key="2">
    <source>
        <dbReference type="EMBL" id="RKN79818.1"/>
    </source>
</evidence>
<dbReference type="EMBL" id="RBCJ01000003">
    <property type="protein sequence ID" value="RKN79818.1"/>
    <property type="molecule type" value="Genomic_DNA"/>
</dbReference>
<comment type="caution">
    <text evidence="2">The sequence shown here is derived from an EMBL/GenBank/DDBJ whole genome shotgun (WGS) entry which is preliminary data.</text>
</comment>
<dbReference type="InterPro" id="IPR014710">
    <property type="entry name" value="RmlC-like_jellyroll"/>
</dbReference>
<reference evidence="2 3" key="1">
    <citation type="submission" date="2018-10" db="EMBL/GenBank/DDBJ databases">
        <title>Ulvibacterium marinum gen. nov., sp. nov., a novel marine bacterium of the family Flavobacteriaceae, isolated from a culture of the green alga Ulva prolifera.</title>
        <authorList>
            <person name="Zhang Z."/>
        </authorList>
    </citation>
    <scope>NUCLEOTIDE SEQUENCE [LARGE SCALE GENOMIC DNA]</scope>
    <source>
        <strain evidence="2 3">CCMM003</strain>
    </source>
</reference>
<gene>
    <name evidence="2" type="ORF">D7Z94_16205</name>
</gene>
<dbReference type="PROSITE" id="PS50042">
    <property type="entry name" value="CNMP_BINDING_3"/>
    <property type="match status" value="1"/>
</dbReference>
<sequence>MLIETISKHIHLQENDKQQIAGSFKKEVFNNGEILLKEGSYTKHLYFIEQGFIRSFYNKDNGTEKTHWVYTEQDFVTAWYSFFTDRPSFESLQTLGKTSIYSISILEYRKLYESNESFNIFINSYYQHIIAEMDFLTKTFTHLSAKEKYQYLLDTSPNLLREIKLGYIASLLDISQETLSRVRGQN</sequence>
<protein>
    <submittedName>
        <fullName evidence="2">Crp/Fnr family transcriptional regulator</fullName>
    </submittedName>
</protein>
<dbReference type="Gene3D" id="2.60.120.10">
    <property type="entry name" value="Jelly Rolls"/>
    <property type="match status" value="1"/>
</dbReference>
<organism evidence="2 3">
    <name type="scientific">Ulvibacterium marinum</name>
    <dbReference type="NCBI Taxonomy" id="2419782"/>
    <lineage>
        <taxon>Bacteria</taxon>
        <taxon>Pseudomonadati</taxon>
        <taxon>Bacteroidota</taxon>
        <taxon>Flavobacteriia</taxon>
        <taxon>Flavobacteriales</taxon>
        <taxon>Flavobacteriaceae</taxon>
        <taxon>Ulvibacterium</taxon>
    </lineage>
</organism>
<dbReference type="Proteomes" id="UP000276603">
    <property type="component" value="Unassembled WGS sequence"/>
</dbReference>
<dbReference type="AlphaFoldDB" id="A0A3B0C5D2"/>
<keyword evidence="3" id="KW-1185">Reference proteome</keyword>
<feature type="domain" description="Cyclic nucleotide-binding" evidence="1">
    <location>
        <begin position="11"/>
        <end position="111"/>
    </location>
</feature>
<evidence type="ECO:0000313" key="3">
    <source>
        <dbReference type="Proteomes" id="UP000276603"/>
    </source>
</evidence>
<dbReference type="OrthoDB" id="758145at2"/>
<dbReference type="SUPFAM" id="SSF51206">
    <property type="entry name" value="cAMP-binding domain-like"/>
    <property type="match status" value="1"/>
</dbReference>
<proteinExistence type="predicted"/>
<dbReference type="Pfam" id="PF00027">
    <property type="entry name" value="cNMP_binding"/>
    <property type="match status" value="1"/>
</dbReference>
<name>A0A3B0C5D2_9FLAO</name>